<dbReference type="SUPFAM" id="SSF158682">
    <property type="entry name" value="TerB-like"/>
    <property type="match status" value="1"/>
</dbReference>
<organism evidence="1 2">
    <name type="scientific">Azospirillum brasilense</name>
    <dbReference type="NCBI Taxonomy" id="192"/>
    <lineage>
        <taxon>Bacteria</taxon>
        <taxon>Pseudomonadati</taxon>
        <taxon>Pseudomonadota</taxon>
        <taxon>Alphaproteobacteria</taxon>
        <taxon>Rhodospirillales</taxon>
        <taxon>Azospirillaceae</taxon>
        <taxon>Azospirillum</taxon>
    </lineage>
</organism>
<protein>
    <submittedName>
        <fullName evidence="1">Uncharacterized protein</fullName>
    </submittedName>
</protein>
<dbReference type="EMBL" id="CP032338">
    <property type="protein sequence ID" value="QCO07510.1"/>
    <property type="molecule type" value="Genomic_DNA"/>
</dbReference>
<evidence type="ECO:0000313" key="1">
    <source>
        <dbReference type="EMBL" id="QCO07510.1"/>
    </source>
</evidence>
<dbReference type="Proteomes" id="UP000298596">
    <property type="component" value="Plasmid p8"/>
</dbReference>
<geneLocation type="plasmid" evidence="1 2">
    <name>p8</name>
</geneLocation>
<dbReference type="AlphaFoldDB" id="A0A4D8QGZ3"/>
<accession>A0A4D8QGZ3</accession>
<sequence>MAQLEAAQAGVTVLAALAHADGVLDLEEVGVILDYIAERADREGIATTEEDRAMLAPLVRRQVPSRDDVMKACGRSSGKARPGSACCCAAPSS</sequence>
<proteinExistence type="predicted"/>
<reference evidence="1 2" key="1">
    <citation type="submission" date="2018-09" db="EMBL/GenBank/DDBJ databases">
        <title>Whole genome based analysis of evolution and adaptive divergence in Indian and Brazilian strains of Azospirillum brasilense.</title>
        <authorList>
            <person name="Singh C."/>
            <person name="Tripathi A.K."/>
        </authorList>
    </citation>
    <scope>NUCLEOTIDE SEQUENCE [LARGE SCALE GENOMIC DNA]</scope>
    <source>
        <strain evidence="1 2">MTCC4036</strain>
        <plasmid evidence="1 2">p8</plasmid>
    </source>
</reference>
<dbReference type="InterPro" id="IPR029024">
    <property type="entry name" value="TerB-like"/>
</dbReference>
<gene>
    <name evidence="1" type="ORF">D3867_37130</name>
</gene>
<name>A0A4D8QGZ3_AZOBR</name>
<evidence type="ECO:0000313" key="2">
    <source>
        <dbReference type="Proteomes" id="UP000298596"/>
    </source>
</evidence>
<keyword evidence="1" id="KW-0614">Plasmid</keyword>